<reference evidence="1 2" key="1">
    <citation type="submission" date="2017-03" db="EMBL/GenBank/DDBJ databases">
        <title>Draft genome sequence of Streptomyces scabrisporus NF3, endophyte isolated from Amphipterygium adstringens.</title>
        <authorList>
            <person name="Vazquez M."/>
            <person name="Ceapa C.D."/>
            <person name="Rodriguez Luna D."/>
            <person name="Sanchez Esquivel S."/>
        </authorList>
    </citation>
    <scope>NUCLEOTIDE SEQUENCE [LARGE SCALE GENOMIC DNA]</scope>
    <source>
        <strain evidence="1 2">NF3</strain>
    </source>
</reference>
<protein>
    <recommendedName>
        <fullName evidence="3">CBM6 domain-containing protein</fullName>
    </recommendedName>
</protein>
<accession>A0A1T3P241</accession>
<organism evidence="1 2">
    <name type="scientific">Embleya scabrispora</name>
    <dbReference type="NCBI Taxonomy" id="159449"/>
    <lineage>
        <taxon>Bacteria</taxon>
        <taxon>Bacillati</taxon>
        <taxon>Actinomycetota</taxon>
        <taxon>Actinomycetes</taxon>
        <taxon>Kitasatosporales</taxon>
        <taxon>Streptomycetaceae</taxon>
        <taxon>Embleya</taxon>
    </lineage>
</organism>
<dbReference type="Proteomes" id="UP000190037">
    <property type="component" value="Unassembled WGS sequence"/>
</dbReference>
<keyword evidence="2" id="KW-1185">Reference proteome</keyword>
<dbReference type="OrthoDB" id="4231513at2"/>
<dbReference type="AlphaFoldDB" id="A0A1T3P241"/>
<comment type="caution">
    <text evidence="1">The sequence shown here is derived from an EMBL/GenBank/DDBJ whole genome shotgun (WGS) entry which is preliminary data.</text>
</comment>
<dbReference type="RefSeq" id="WP_078977310.1">
    <property type="nucleotide sequence ID" value="NZ_MWQN01000001.1"/>
</dbReference>
<proteinExistence type="predicted"/>
<evidence type="ECO:0000313" key="2">
    <source>
        <dbReference type="Proteomes" id="UP000190037"/>
    </source>
</evidence>
<dbReference type="STRING" id="159449.B4N89_20575"/>
<evidence type="ECO:0000313" key="1">
    <source>
        <dbReference type="EMBL" id="OPC83011.1"/>
    </source>
</evidence>
<gene>
    <name evidence="1" type="ORF">B4N89_20575</name>
</gene>
<sequence>MGYKVHSVDGKGGEIDLSTARTYSKEVRVASGTAGTYQLFKVPAAASVIAVRAYRTGGTGGTVQVKKGGSDVLASALATATDSWAGNTTVQNASCAAGDNISVVLAAPAGSPTEILVQVDMRTAVPA</sequence>
<evidence type="ECO:0008006" key="3">
    <source>
        <dbReference type="Google" id="ProtNLM"/>
    </source>
</evidence>
<name>A0A1T3P241_9ACTN</name>
<dbReference type="EMBL" id="MWQN01000001">
    <property type="protein sequence ID" value="OPC83011.1"/>
    <property type="molecule type" value="Genomic_DNA"/>
</dbReference>